<dbReference type="RefSeq" id="XP_024353564.1">
    <property type="nucleotide sequence ID" value="XM_024492070.1"/>
</dbReference>
<name>W6UMT2_ECHGR</name>
<dbReference type="GeneID" id="36338536"/>
<dbReference type="InterPro" id="IPR017898">
    <property type="entry name" value="VPS28_N"/>
</dbReference>
<dbReference type="EMBL" id="APAU02000013">
    <property type="protein sequence ID" value="EUB62368.1"/>
    <property type="molecule type" value="Genomic_DNA"/>
</dbReference>
<dbReference type="Pfam" id="PF03997">
    <property type="entry name" value="VPS28"/>
    <property type="match status" value="1"/>
</dbReference>
<protein>
    <recommendedName>
        <fullName evidence="5">Vacuolar protein sorting-associated protein 28 homolog</fullName>
    </recommendedName>
</protein>
<evidence type="ECO:0000256" key="5">
    <source>
        <dbReference type="PIRNR" id="PIRNR017535"/>
    </source>
</evidence>
<dbReference type="PANTHER" id="PTHR12937:SF0">
    <property type="entry name" value="VACUOLAR PROTEIN SORTING-ASSOCIATED PROTEIN 28 HOMOLOG"/>
    <property type="match status" value="1"/>
</dbReference>
<keyword evidence="4 5" id="KW-0653">Protein transport</keyword>
<dbReference type="AlphaFoldDB" id="W6UMT2"/>
<dbReference type="Gene3D" id="1.20.120.1130">
    <property type="match status" value="1"/>
</dbReference>
<proteinExistence type="inferred from homology"/>
<dbReference type="Proteomes" id="UP000019149">
    <property type="component" value="Unassembled WGS sequence"/>
</dbReference>
<sequence length="198" mass="23137">MANLYEEVQLWKTPSEREKIRNLAEVYALINTLQFLQKAYIKDCIKEEEYATSCRKLLSQFKGAFSLVKSEFSTVESFVEKYKMDCPGALKVINEGLTIEDRDKKLLIRCTELFITTIDRLNMDQLAKDQIQPDIRNLWECMHGLSFIPSDFDGKKRIKHWLDVMEPMDASEELSPTQGRQLLFDMETSFDKFKSITP</sequence>
<evidence type="ECO:0000256" key="1">
    <source>
        <dbReference type="ARBA" id="ARBA00004177"/>
    </source>
</evidence>
<gene>
    <name evidence="9" type="ORF">EGR_02821</name>
</gene>
<feature type="domain" description="VPS28 N-terminal" evidence="8">
    <location>
        <begin position="1"/>
        <end position="103"/>
    </location>
</feature>
<dbReference type="InterPro" id="IPR038358">
    <property type="entry name" value="VPS28_N_sf"/>
</dbReference>
<evidence type="ECO:0000259" key="7">
    <source>
        <dbReference type="PROSITE" id="PS51310"/>
    </source>
</evidence>
<keyword evidence="2 5" id="KW-0813">Transport</keyword>
<evidence type="ECO:0000313" key="10">
    <source>
        <dbReference type="Proteomes" id="UP000019149"/>
    </source>
</evidence>
<evidence type="ECO:0000256" key="3">
    <source>
        <dbReference type="ARBA" id="ARBA00022753"/>
    </source>
</evidence>
<evidence type="ECO:0000313" key="9">
    <source>
        <dbReference type="EMBL" id="EUB62368.1"/>
    </source>
</evidence>
<comment type="function">
    <text evidence="5">Component of the ESCRT-I complex (endosomal sorting complex required for transport I), a regulator of vesicular trafficking process.</text>
</comment>
<evidence type="ECO:0000256" key="2">
    <source>
        <dbReference type="ARBA" id="ARBA00022448"/>
    </source>
</evidence>
<comment type="subcellular location">
    <subcellularLocation>
        <location evidence="1">Endosome</location>
    </subcellularLocation>
</comment>
<dbReference type="SUPFAM" id="SSF140427">
    <property type="entry name" value="VPS28 C-terminal domain-like"/>
    <property type="match status" value="1"/>
</dbReference>
<feature type="domain" description="VPS28 C-terminal" evidence="7">
    <location>
        <begin position="102"/>
        <end position="198"/>
    </location>
</feature>
<evidence type="ECO:0000259" key="8">
    <source>
        <dbReference type="PROSITE" id="PS51313"/>
    </source>
</evidence>
<dbReference type="GO" id="GO:0044877">
    <property type="term" value="F:protein-containing complex binding"/>
    <property type="evidence" value="ECO:0007669"/>
    <property type="project" value="TreeGrafter"/>
</dbReference>
<dbReference type="SUPFAM" id="SSF140111">
    <property type="entry name" value="Endosomal sorting complex assembly domain"/>
    <property type="match status" value="1"/>
</dbReference>
<dbReference type="OrthoDB" id="2671at2759"/>
<dbReference type="PROSITE" id="PS51313">
    <property type="entry name" value="VPS28_N"/>
    <property type="match status" value="1"/>
</dbReference>
<comment type="similarity">
    <text evidence="5 6">Belongs to the VPS28 family.</text>
</comment>
<dbReference type="KEGG" id="egl:EGR_02821"/>
<evidence type="ECO:0000256" key="6">
    <source>
        <dbReference type="PROSITE-ProRule" id="PRU00642"/>
    </source>
</evidence>
<dbReference type="Gene3D" id="1.20.1440.200">
    <property type="match status" value="1"/>
</dbReference>
<dbReference type="OMA" id="CDEFPTV"/>
<reference evidence="9 10" key="1">
    <citation type="journal article" date="2013" name="Nat. Genet.">
        <title>The genome of the hydatid tapeworm Echinococcus granulosus.</title>
        <authorList>
            <person name="Zheng H."/>
            <person name="Zhang W."/>
            <person name="Zhang L."/>
            <person name="Zhang Z."/>
            <person name="Li J."/>
            <person name="Lu G."/>
            <person name="Zhu Y."/>
            <person name="Wang Y."/>
            <person name="Huang Y."/>
            <person name="Liu J."/>
            <person name="Kang H."/>
            <person name="Chen J."/>
            <person name="Wang L."/>
            <person name="Chen A."/>
            <person name="Yu S."/>
            <person name="Gao Z."/>
            <person name="Jin L."/>
            <person name="Gu W."/>
            <person name="Wang Z."/>
            <person name="Zhao L."/>
            <person name="Shi B."/>
            <person name="Wen H."/>
            <person name="Lin R."/>
            <person name="Jones M.K."/>
            <person name="Brejova B."/>
            <person name="Vinar T."/>
            <person name="Zhao G."/>
            <person name="McManus D.P."/>
            <person name="Chen Z."/>
            <person name="Zhou Y."/>
            <person name="Wang S."/>
        </authorList>
    </citation>
    <scope>NUCLEOTIDE SEQUENCE [LARGE SCALE GENOMIC DNA]</scope>
</reference>
<keyword evidence="3 5" id="KW-0967">Endosome</keyword>
<dbReference type="InterPro" id="IPR017899">
    <property type="entry name" value="VPS28_C"/>
</dbReference>
<dbReference type="InterPro" id="IPR007143">
    <property type="entry name" value="Vps28"/>
</dbReference>
<dbReference type="InterPro" id="IPR037206">
    <property type="entry name" value="VPS28_C_sf"/>
</dbReference>
<accession>W6UMT2</accession>
<dbReference type="STRING" id="6210.W6UMT2"/>
<dbReference type="PROSITE" id="PS51310">
    <property type="entry name" value="VPS28_C"/>
    <property type="match status" value="1"/>
</dbReference>
<comment type="caution">
    <text evidence="9">The sequence shown here is derived from an EMBL/GenBank/DDBJ whole genome shotgun (WGS) entry which is preliminary data.</text>
</comment>
<dbReference type="CTD" id="36338536"/>
<dbReference type="GO" id="GO:0043328">
    <property type="term" value="P:protein transport to vacuole involved in ubiquitin-dependent protein catabolic process via the multivesicular body sorting pathway"/>
    <property type="evidence" value="ECO:0007669"/>
    <property type="project" value="TreeGrafter"/>
</dbReference>
<dbReference type="PANTHER" id="PTHR12937">
    <property type="entry name" value="VACUOLAR PROTEIN SORTING 28, ISOFORM 2 VPS28"/>
    <property type="match status" value="1"/>
</dbReference>
<dbReference type="GO" id="GO:0000813">
    <property type="term" value="C:ESCRT I complex"/>
    <property type="evidence" value="ECO:0007669"/>
    <property type="project" value="UniProtKB-UniRule"/>
</dbReference>
<dbReference type="PIRSF" id="PIRSF017535">
    <property type="entry name" value="VPS28"/>
    <property type="match status" value="1"/>
</dbReference>
<dbReference type="InterPro" id="IPR037202">
    <property type="entry name" value="ESCRT_assembly_dom"/>
</dbReference>
<keyword evidence="10" id="KW-1185">Reference proteome</keyword>
<evidence type="ECO:0000256" key="4">
    <source>
        <dbReference type="ARBA" id="ARBA00022927"/>
    </source>
</evidence>
<organism evidence="9 10">
    <name type="scientific">Echinococcus granulosus</name>
    <name type="common">Hydatid tapeworm</name>
    <dbReference type="NCBI Taxonomy" id="6210"/>
    <lineage>
        <taxon>Eukaryota</taxon>
        <taxon>Metazoa</taxon>
        <taxon>Spiralia</taxon>
        <taxon>Lophotrochozoa</taxon>
        <taxon>Platyhelminthes</taxon>
        <taxon>Cestoda</taxon>
        <taxon>Eucestoda</taxon>
        <taxon>Cyclophyllidea</taxon>
        <taxon>Taeniidae</taxon>
        <taxon>Echinococcus</taxon>
        <taxon>Echinococcus granulosus group</taxon>
    </lineage>
</organism>